<protein>
    <recommendedName>
        <fullName evidence="2">HTH marR-type domain-containing protein</fullName>
    </recommendedName>
</protein>
<dbReference type="AlphaFoldDB" id="A0A644ZJZ6"/>
<sequence length="99" mass="11581">MVRYRFGPWDYRYRLYLNLLISEGFIKVISEGRKVIISLTERGFGFATELSHDALLKIYSERAAVLKRHFDLTSTNLMNFIYATFPEIVSLNSGKRIKI</sequence>
<organism evidence="1">
    <name type="scientific">bioreactor metagenome</name>
    <dbReference type="NCBI Taxonomy" id="1076179"/>
    <lineage>
        <taxon>unclassified sequences</taxon>
        <taxon>metagenomes</taxon>
        <taxon>ecological metagenomes</taxon>
    </lineage>
</organism>
<comment type="caution">
    <text evidence="1">The sequence shown here is derived from an EMBL/GenBank/DDBJ whole genome shotgun (WGS) entry which is preliminary data.</text>
</comment>
<name>A0A644ZJZ6_9ZZZZ</name>
<dbReference type="EMBL" id="VSSQ01009078">
    <property type="protein sequence ID" value="MPM40648.1"/>
    <property type="molecule type" value="Genomic_DNA"/>
</dbReference>
<reference evidence="1" key="1">
    <citation type="submission" date="2019-08" db="EMBL/GenBank/DDBJ databases">
        <authorList>
            <person name="Kucharzyk K."/>
            <person name="Murdoch R.W."/>
            <person name="Higgins S."/>
            <person name="Loffler F."/>
        </authorList>
    </citation>
    <scope>NUCLEOTIDE SEQUENCE</scope>
</reference>
<proteinExistence type="predicted"/>
<evidence type="ECO:0000313" key="1">
    <source>
        <dbReference type="EMBL" id="MPM40648.1"/>
    </source>
</evidence>
<accession>A0A644ZJZ6</accession>
<gene>
    <name evidence="1" type="ORF">SDC9_87292</name>
</gene>
<evidence type="ECO:0008006" key="2">
    <source>
        <dbReference type="Google" id="ProtNLM"/>
    </source>
</evidence>